<dbReference type="KEGG" id="ahg:AHOG_08995"/>
<sequence length="513" mass="53132">MKAPRPAHVTPSSVAELASVVAAGLQVEKTSLTPDARVVTGATLRAQDVRPGDLFAALPGARAHGADFADQAAAAGAVALLTDEEGSRRAVAAGVALPTLVHPDPRAAIGPAAARVYGDPSKLLRVLGITGTSGKTTTCYLIDGGLRAAGVSTGLVGTVETRVAGERLNSAFTTPEAPDLQALFALMVERGVGHVSMEVSSHALSLGRVGGTEFAVGGFTNLSQDHLDFHRDLEDYFAAKARLFDGRARHEVVCVDGGWGARLVTPDTITVATGADAEASWSVRDARALPTGEQTFVALGPDGVRLDLRIRLPGPFNIANALLAAACLHADGIPADAIAAGLSAVDVPGRMERVVEGQPFVAMVDYSHKPGAVAAVLDAARAQTEGRVLVVLGCGGERDTGKRPAMGEEAARRADLLVVTDDNPRGEDPTSIRSAMLTGALAVPRAQRGEIVEIGDRRAAITEAVARARPGDILVVAGKGHETGQHVGEIVLPFSDRDVLAEAVRARETEENR</sequence>
<dbReference type="Gene3D" id="3.90.190.20">
    <property type="entry name" value="Mur ligase, C-terminal domain"/>
    <property type="match status" value="1"/>
</dbReference>
<name>A0A221W127_9PSEU</name>
<feature type="binding site" evidence="7">
    <location>
        <begin position="173"/>
        <end position="174"/>
    </location>
    <ligand>
        <name>UDP-N-acetyl-alpha-D-muramoyl-L-alanyl-D-glutamate</name>
        <dbReference type="ChEBI" id="CHEBI:83900"/>
    </ligand>
</feature>
<evidence type="ECO:0000256" key="5">
    <source>
        <dbReference type="ARBA" id="ARBA00023306"/>
    </source>
</evidence>
<dbReference type="EMBL" id="CP022521">
    <property type="protein sequence ID" value="ASO19443.1"/>
    <property type="molecule type" value="Genomic_DNA"/>
</dbReference>
<comment type="similarity">
    <text evidence="1 7">Belongs to the MurCDEF family. MurE subfamily.</text>
</comment>
<accession>A0A221W127</accession>
<dbReference type="NCBIfam" id="TIGR01085">
    <property type="entry name" value="murE"/>
    <property type="match status" value="1"/>
</dbReference>
<dbReference type="HAMAP" id="MF_00208">
    <property type="entry name" value="MurE"/>
    <property type="match status" value="1"/>
</dbReference>
<keyword evidence="7" id="KW-0547">Nucleotide-binding</keyword>
<dbReference type="OrthoDB" id="9800958at2"/>
<dbReference type="RefSeq" id="WP_093940943.1">
    <property type="nucleotide sequence ID" value="NZ_CP022521.1"/>
</dbReference>
<dbReference type="SUPFAM" id="SSF53623">
    <property type="entry name" value="MurD-like peptide ligases, catalytic domain"/>
    <property type="match status" value="1"/>
</dbReference>
<comment type="catalytic activity">
    <reaction evidence="7">
        <text>UDP-N-acetyl-alpha-D-muramoyl-L-alanyl-D-glutamate + meso-2,6-diaminopimelate + ATP = UDP-N-acetyl-alpha-D-muramoyl-L-alanyl-gamma-D-glutamyl-meso-2,6-diaminopimelate + ADP + phosphate + H(+)</text>
        <dbReference type="Rhea" id="RHEA:23676"/>
        <dbReference type="ChEBI" id="CHEBI:15378"/>
        <dbReference type="ChEBI" id="CHEBI:30616"/>
        <dbReference type="ChEBI" id="CHEBI:43474"/>
        <dbReference type="ChEBI" id="CHEBI:57791"/>
        <dbReference type="ChEBI" id="CHEBI:83900"/>
        <dbReference type="ChEBI" id="CHEBI:83905"/>
        <dbReference type="ChEBI" id="CHEBI:456216"/>
        <dbReference type="EC" id="6.3.2.13"/>
    </reaction>
</comment>
<dbReference type="InterPro" id="IPR013221">
    <property type="entry name" value="Mur_ligase_cen"/>
</dbReference>
<feature type="domain" description="Mur ligase C-terminal" evidence="10">
    <location>
        <begin position="349"/>
        <end position="480"/>
    </location>
</feature>
<comment type="subcellular location">
    <subcellularLocation>
        <location evidence="7 8">Cytoplasm</location>
    </subcellularLocation>
</comment>
<feature type="binding site" evidence="7">
    <location>
        <begin position="131"/>
        <end position="137"/>
    </location>
    <ligand>
        <name>ATP</name>
        <dbReference type="ChEBI" id="CHEBI:30616"/>
    </ligand>
</feature>
<dbReference type="Pfam" id="PF01225">
    <property type="entry name" value="Mur_ligase"/>
    <property type="match status" value="1"/>
</dbReference>
<dbReference type="InterPro" id="IPR000713">
    <property type="entry name" value="Mur_ligase_N"/>
</dbReference>
<evidence type="ECO:0000256" key="2">
    <source>
        <dbReference type="ARBA" id="ARBA00022618"/>
    </source>
</evidence>
<feature type="modified residue" description="N6-carboxylysine" evidence="7">
    <location>
        <position position="240"/>
    </location>
</feature>
<comment type="pathway">
    <text evidence="7 8">Cell wall biogenesis; peptidoglycan biosynthesis.</text>
</comment>
<feature type="binding site" evidence="7">
    <location>
        <position position="200"/>
    </location>
    <ligand>
        <name>UDP-N-acetyl-alpha-D-muramoyl-L-alanyl-D-glutamate</name>
        <dbReference type="ChEBI" id="CHEBI:83900"/>
    </ligand>
</feature>
<dbReference type="GO" id="GO:0008765">
    <property type="term" value="F:UDP-N-acetylmuramoylalanyl-D-glutamate-2,6-diaminopimelate ligase activity"/>
    <property type="evidence" value="ECO:0007669"/>
    <property type="project" value="UniProtKB-UniRule"/>
</dbReference>
<dbReference type="GO" id="GO:0000287">
    <property type="term" value="F:magnesium ion binding"/>
    <property type="evidence" value="ECO:0007669"/>
    <property type="project" value="UniProtKB-UniRule"/>
</dbReference>
<feature type="domain" description="Mur ligase central" evidence="11">
    <location>
        <begin position="129"/>
        <end position="327"/>
    </location>
</feature>
<dbReference type="NCBIfam" id="NF001124">
    <property type="entry name" value="PRK00139.1-2"/>
    <property type="match status" value="1"/>
</dbReference>
<dbReference type="GO" id="GO:0005524">
    <property type="term" value="F:ATP binding"/>
    <property type="evidence" value="ECO:0007669"/>
    <property type="project" value="UniProtKB-UniRule"/>
</dbReference>
<evidence type="ECO:0000259" key="11">
    <source>
        <dbReference type="Pfam" id="PF08245"/>
    </source>
</evidence>
<feature type="short sequence motif" description="Meso-diaminopimelate recognition motif" evidence="7">
    <location>
        <begin position="422"/>
        <end position="425"/>
    </location>
</feature>
<dbReference type="InterPro" id="IPR036565">
    <property type="entry name" value="Mur-like_cat_sf"/>
</dbReference>
<dbReference type="SUPFAM" id="SSF53244">
    <property type="entry name" value="MurD-like peptide ligases, peptide-binding domain"/>
    <property type="match status" value="1"/>
</dbReference>
<dbReference type="AlphaFoldDB" id="A0A221W127"/>
<evidence type="ECO:0000259" key="10">
    <source>
        <dbReference type="Pfam" id="PF02875"/>
    </source>
</evidence>
<dbReference type="InterPro" id="IPR005761">
    <property type="entry name" value="UDP-N-AcMur-Glu-dNH2Pim_ligase"/>
</dbReference>
<dbReference type="Pfam" id="PF02875">
    <property type="entry name" value="Mur_ligase_C"/>
    <property type="match status" value="1"/>
</dbReference>
<comment type="function">
    <text evidence="7">Catalyzes the addition of meso-diaminopimelic acid to the nucleotide precursor UDP-N-acetylmuramoyl-L-alanyl-D-glutamate (UMAG) in the biosynthesis of bacterial cell-wall peptidoglycan.</text>
</comment>
<keyword evidence="6 7" id="KW-0961">Cell wall biogenesis/degradation</keyword>
<feature type="binding site" evidence="7">
    <location>
        <position position="208"/>
    </location>
    <ligand>
        <name>UDP-N-acetyl-alpha-D-muramoyl-L-alanyl-D-glutamate</name>
        <dbReference type="ChEBI" id="CHEBI:83900"/>
    </ligand>
</feature>
<evidence type="ECO:0000259" key="9">
    <source>
        <dbReference type="Pfam" id="PF01225"/>
    </source>
</evidence>
<dbReference type="PANTHER" id="PTHR23135">
    <property type="entry name" value="MUR LIGASE FAMILY MEMBER"/>
    <property type="match status" value="1"/>
</dbReference>
<dbReference type="InterPro" id="IPR035911">
    <property type="entry name" value="MurE/MurF_N"/>
</dbReference>
<organism evidence="12 13">
    <name type="scientific">Actinoalloteichus hoggarensis</name>
    <dbReference type="NCBI Taxonomy" id="1470176"/>
    <lineage>
        <taxon>Bacteria</taxon>
        <taxon>Bacillati</taxon>
        <taxon>Actinomycetota</taxon>
        <taxon>Actinomycetes</taxon>
        <taxon>Pseudonocardiales</taxon>
        <taxon>Pseudonocardiaceae</taxon>
        <taxon>Actinoalloteichus</taxon>
    </lineage>
</organism>
<dbReference type="GO" id="GO:0071555">
    <property type="term" value="P:cell wall organization"/>
    <property type="evidence" value="ECO:0007669"/>
    <property type="project" value="UniProtKB-KW"/>
</dbReference>
<evidence type="ECO:0000313" key="13">
    <source>
        <dbReference type="Proteomes" id="UP000204221"/>
    </source>
</evidence>
<protein>
    <recommendedName>
        <fullName evidence="7">UDP-N-acetylmuramoyl-L-alanyl-D-glutamate--2,6-diaminopimelate ligase</fullName>
        <ecNumber evidence="7">6.3.2.13</ecNumber>
    </recommendedName>
    <alternativeName>
        <fullName evidence="7">Meso-A2pm-adding enzyme</fullName>
    </alternativeName>
    <alternativeName>
        <fullName evidence="7">Meso-diaminopimelate-adding enzyme</fullName>
    </alternativeName>
    <alternativeName>
        <fullName evidence="7">UDP-MurNAc-L-Ala-D-Glu:meso-diaminopimelate ligase</fullName>
    </alternativeName>
    <alternativeName>
        <fullName evidence="7">UDP-MurNAc-tripeptide synthetase</fullName>
    </alternativeName>
    <alternativeName>
        <fullName evidence="7">UDP-N-acetylmuramyl-tripeptide synthetase</fullName>
    </alternativeName>
</protein>
<dbReference type="Gene3D" id="3.40.1190.10">
    <property type="entry name" value="Mur-like, catalytic domain"/>
    <property type="match status" value="1"/>
</dbReference>
<keyword evidence="5 7" id="KW-0131">Cell cycle</keyword>
<keyword evidence="2 7" id="KW-0132">Cell division</keyword>
<keyword evidence="4 7" id="KW-0573">Peptidoglycan synthesis</keyword>
<dbReference type="Gene3D" id="3.40.1390.10">
    <property type="entry name" value="MurE/MurF, N-terminal domain"/>
    <property type="match status" value="1"/>
</dbReference>
<evidence type="ECO:0000256" key="1">
    <source>
        <dbReference type="ARBA" id="ARBA00005898"/>
    </source>
</evidence>
<comment type="cofactor">
    <cofactor evidence="7">
        <name>Mg(2+)</name>
        <dbReference type="ChEBI" id="CHEBI:18420"/>
    </cofactor>
</comment>
<dbReference type="GO" id="GO:0008360">
    <property type="term" value="P:regulation of cell shape"/>
    <property type="evidence" value="ECO:0007669"/>
    <property type="project" value="UniProtKB-KW"/>
</dbReference>
<dbReference type="EC" id="6.3.2.13" evidence="7"/>
<keyword evidence="7" id="KW-0963">Cytoplasm</keyword>
<dbReference type="Proteomes" id="UP000204221">
    <property type="component" value="Chromosome"/>
</dbReference>
<proteinExistence type="inferred from homology"/>
<keyword evidence="7" id="KW-0067">ATP-binding</keyword>
<keyword evidence="7 12" id="KW-0436">Ligase</keyword>
<dbReference type="PANTHER" id="PTHR23135:SF4">
    <property type="entry name" value="UDP-N-ACETYLMURAMOYL-L-ALANYL-D-GLUTAMATE--2,6-DIAMINOPIMELATE LIGASE MURE HOMOLOG, CHLOROPLASTIC"/>
    <property type="match status" value="1"/>
</dbReference>
<evidence type="ECO:0000256" key="4">
    <source>
        <dbReference type="ARBA" id="ARBA00022984"/>
    </source>
</evidence>
<feature type="binding site" evidence="7">
    <location>
        <begin position="422"/>
        <end position="425"/>
    </location>
    <ligand>
        <name>meso-2,6-diaminopimelate</name>
        <dbReference type="ChEBI" id="CHEBI:57791"/>
    </ligand>
</feature>
<evidence type="ECO:0000256" key="3">
    <source>
        <dbReference type="ARBA" id="ARBA00022960"/>
    </source>
</evidence>
<evidence type="ECO:0000256" key="7">
    <source>
        <dbReference type="HAMAP-Rule" id="MF_00208"/>
    </source>
</evidence>
<keyword evidence="3 7" id="KW-0133">Cell shape</keyword>
<feature type="binding site" evidence="7">
    <location>
        <position position="482"/>
    </location>
    <ligand>
        <name>meso-2,6-diaminopimelate</name>
        <dbReference type="ChEBI" id="CHEBI:57791"/>
    </ligand>
</feature>
<keyword evidence="7" id="KW-0460">Magnesium</keyword>
<reference evidence="12 13" key="1">
    <citation type="submission" date="2017-07" db="EMBL/GenBank/DDBJ databases">
        <title>Complete genome sequence of Actinoalloteichus hoggarensis DSM 45943, type strain of Actinoalloteichus hoggarensis.</title>
        <authorList>
            <person name="Ruckert C."/>
            <person name="Nouioui I."/>
            <person name="Willmese J."/>
            <person name="van Wezel G."/>
            <person name="Klenk H.-P."/>
            <person name="Kalinowski J."/>
            <person name="Zotchev S.B."/>
        </authorList>
    </citation>
    <scope>NUCLEOTIDE SEQUENCE [LARGE SCALE GENOMIC DNA]</scope>
    <source>
        <strain evidence="12 13">DSM 45943</strain>
    </source>
</reference>
<evidence type="ECO:0000256" key="6">
    <source>
        <dbReference type="ARBA" id="ARBA00023316"/>
    </source>
</evidence>
<dbReference type="SUPFAM" id="SSF63418">
    <property type="entry name" value="MurE/MurF N-terminal domain"/>
    <property type="match status" value="1"/>
</dbReference>
<dbReference type="GO" id="GO:0005737">
    <property type="term" value="C:cytoplasm"/>
    <property type="evidence" value="ECO:0007669"/>
    <property type="project" value="UniProtKB-SubCell"/>
</dbReference>
<dbReference type="InterPro" id="IPR004101">
    <property type="entry name" value="Mur_ligase_C"/>
</dbReference>
<feature type="binding site" evidence="7">
    <location>
        <position position="398"/>
    </location>
    <ligand>
        <name>meso-2,6-diaminopimelate</name>
        <dbReference type="ChEBI" id="CHEBI:57791"/>
    </ligand>
</feature>
<evidence type="ECO:0000313" key="12">
    <source>
        <dbReference type="EMBL" id="ASO19443.1"/>
    </source>
</evidence>
<gene>
    <name evidence="7 12" type="primary">murE</name>
    <name evidence="12" type="ORF">AHOG_08995</name>
</gene>
<dbReference type="NCBIfam" id="NF001126">
    <property type="entry name" value="PRK00139.1-4"/>
    <property type="match status" value="1"/>
</dbReference>
<comment type="caution">
    <text evidence="7">Lacks conserved residue(s) required for the propagation of feature annotation.</text>
</comment>
<feature type="domain" description="Mur ligase N-terminal catalytic" evidence="9">
    <location>
        <begin position="40"/>
        <end position="98"/>
    </location>
</feature>
<keyword evidence="13" id="KW-1185">Reference proteome</keyword>
<dbReference type="GO" id="GO:0051301">
    <property type="term" value="P:cell division"/>
    <property type="evidence" value="ECO:0007669"/>
    <property type="project" value="UniProtKB-KW"/>
</dbReference>
<dbReference type="InterPro" id="IPR036615">
    <property type="entry name" value="Mur_ligase_C_dom_sf"/>
</dbReference>
<dbReference type="UniPathway" id="UPA00219"/>
<evidence type="ECO:0000256" key="8">
    <source>
        <dbReference type="RuleBase" id="RU004135"/>
    </source>
</evidence>
<comment type="PTM">
    <text evidence="7">Carboxylation is probably crucial for Mg(2+) binding and, consequently, for the gamma-phosphate positioning of ATP.</text>
</comment>
<dbReference type="GO" id="GO:0009252">
    <property type="term" value="P:peptidoglycan biosynthetic process"/>
    <property type="evidence" value="ECO:0007669"/>
    <property type="project" value="UniProtKB-UniRule"/>
</dbReference>
<feature type="binding site" evidence="7">
    <location>
        <position position="478"/>
    </location>
    <ligand>
        <name>meso-2,6-diaminopimelate</name>
        <dbReference type="ChEBI" id="CHEBI:57791"/>
    </ligand>
</feature>
<dbReference type="Pfam" id="PF08245">
    <property type="entry name" value="Mur_ligase_M"/>
    <property type="match status" value="1"/>
</dbReference>